<evidence type="ECO:0000313" key="3">
    <source>
        <dbReference type="Proteomes" id="UP000251891"/>
    </source>
</evidence>
<keyword evidence="3" id="KW-1185">Reference proteome</keyword>
<organism evidence="2 3">
    <name type="scientific">Actinomadura craniellae</name>
    <dbReference type="NCBI Taxonomy" id="2231787"/>
    <lineage>
        <taxon>Bacteria</taxon>
        <taxon>Bacillati</taxon>
        <taxon>Actinomycetota</taxon>
        <taxon>Actinomycetes</taxon>
        <taxon>Streptosporangiales</taxon>
        <taxon>Thermomonosporaceae</taxon>
        <taxon>Actinomadura</taxon>
    </lineage>
</organism>
<proteinExistence type="predicted"/>
<dbReference type="SUPFAM" id="SSF48452">
    <property type="entry name" value="TPR-like"/>
    <property type="match status" value="1"/>
</dbReference>
<dbReference type="EMBL" id="QLYX01000023">
    <property type="protein sequence ID" value="RAY10986.1"/>
    <property type="molecule type" value="Genomic_DNA"/>
</dbReference>
<evidence type="ECO:0000313" key="2">
    <source>
        <dbReference type="EMBL" id="RAY10986.1"/>
    </source>
</evidence>
<dbReference type="AlphaFoldDB" id="A0A365GW01"/>
<name>A0A365GW01_9ACTN</name>
<comment type="caution">
    <text evidence="2">The sequence shown here is derived from an EMBL/GenBank/DDBJ whole genome shotgun (WGS) entry which is preliminary data.</text>
</comment>
<gene>
    <name evidence="2" type="ORF">DPM19_33075</name>
</gene>
<reference evidence="2 3" key="1">
    <citation type="submission" date="2018-06" db="EMBL/GenBank/DDBJ databases">
        <title>Actinomadura craniellae sp. nov. isolated from marine sponge Craniella sp.</title>
        <authorList>
            <person name="Li L."/>
            <person name="Xu Q.H."/>
            <person name="Lin H.W."/>
            <person name="Lu Y.H."/>
        </authorList>
    </citation>
    <scope>NUCLEOTIDE SEQUENCE [LARGE SCALE GENOMIC DNA]</scope>
    <source>
        <strain evidence="2 3">LHW63021</strain>
    </source>
</reference>
<protein>
    <submittedName>
        <fullName evidence="2">CHAT domain-containing protein</fullName>
    </submittedName>
</protein>
<feature type="domain" description="CHAT" evidence="1">
    <location>
        <begin position="543"/>
        <end position="784"/>
    </location>
</feature>
<dbReference type="InterPro" id="IPR024983">
    <property type="entry name" value="CHAT_dom"/>
</dbReference>
<dbReference type="OrthoDB" id="9761935at2"/>
<sequence>MGAPYEAALTRTHLVGLLAARGELGRALAAAAAAEPVLRGADADRLAANRACALARYGRLKEAERVATGVLPRLRRNGDPAVLAGLLANLGLAVALRGDLAAAEDALLEAVRVAERAGARHQAAMNRANLAFVASRRGDVPRALRLYAAAEPGLFGERIAQCRFDQAETLIAAGLPGEARPLLESTLHEVTVRRYGCDLADGLLLLAHAELADGDPEKAAGTAELARAAFAGQERTGWMLQAEHLLLRARWSAGDRSPVFFQTAVVTAGRLARGGWAPAAADAHIIAALLALRLGRPAAPLLARIGAVQREGPAALRVAAWHATALDRWSRGDRRGTAAAVRAGLRVMAEYAEVFGALELRAHAAGLGTELARLGLRLARSGRELLVAEERRRALLRRPRAVRPPADPHRAALLAELRRVSAEHAAATARGEDAAPAAGRLLRLESALRAHARRSPGPAAGTGRPGDVAGELVRELGDRALVEFVLVDGELHAAVVAGGRCRRVALGSYAAMAQETRVLRFALRRLVLCGDEHPPARAGLAGAARRLDALLVQPLRRALGDRDLVLAPTAELHALPWAVLPSLAGRPLTLVPSAAAWLHAVTPRRPVRSPGPEVHPPHGRAPGTPCGGRVVLVAGPGLECAEAEVAALTGMYPAATVLRGAAARVEEVRRALDGASLAHLAAHGEFRDGNALLSRLRLADGPMLGHDLEELAAPPPLVVLSACDAGRAGAGDAVTGMVGVLLALGAATVVAGVTPVRDSAARDLMERFHRGLTAGHSPARALAALPRTLGDLGFLCFGAG</sequence>
<dbReference type="Gene3D" id="1.25.40.10">
    <property type="entry name" value="Tetratricopeptide repeat domain"/>
    <property type="match status" value="1"/>
</dbReference>
<accession>A0A365GW01</accession>
<evidence type="ECO:0000259" key="1">
    <source>
        <dbReference type="Pfam" id="PF12770"/>
    </source>
</evidence>
<dbReference type="Pfam" id="PF12770">
    <property type="entry name" value="CHAT"/>
    <property type="match status" value="1"/>
</dbReference>
<dbReference type="InterPro" id="IPR011990">
    <property type="entry name" value="TPR-like_helical_dom_sf"/>
</dbReference>
<dbReference type="Proteomes" id="UP000251891">
    <property type="component" value="Unassembled WGS sequence"/>
</dbReference>